<dbReference type="EnsemblProtists" id="EOD14478">
    <property type="protein sequence ID" value="EOD14478"/>
    <property type="gene ID" value="EMIHUDRAFT_350107"/>
</dbReference>
<organism evidence="2 3">
    <name type="scientific">Emiliania huxleyi (strain CCMP1516)</name>
    <dbReference type="NCBI Taxonomy" id="280463"/>
    <lineage>
        <taxon>Eukaryota</taxon>
        <taxon>Haptista</taxon>
        <taxon>Haptophyta</taxon>
        <taxon>Prymnesiophyceae</taxon>
        <taxon>Isochrysidales</taxon>
        <taxon>Noelaerhabdaceae</taxon>
        <taxon>Emiliania</taxon>
    </lineage>
</organism>
<dbReference type="PANTHER" id="PTHR45774">
    <property type="entry name" value="BTB/POZ DOMAIN-CONTAINING"/>
    <property type="match status" value="1"/>
</dbReference>
<dbReference type="SMART" id="SM00225">
    <property type="entry name" value="BTB"/>
    <property type="match status" value="1"/>
</dbReference>
<keyword evidence="3" id="KW-1185">Reference proteome</keyword>
<feature type="domain" description="BTB" evidence="1">
    <location>
        <begin position="13"/>
        <end position="83"/>
    </location>
</feature>
<dbReference type="Gene3D" id="3.30.710.10">
    <property type="entry name" value="Potassium Channel Kv1.1, Chain A"/>
    <property type="match status" value="1"/>
</dbReference>
<accession>A0A0D3IT93</accession>
<dbReference type="Pfam" id="PF00651">
    <property type="entry name" value="BTB"/>
    <property type="match status" value="1"/>
</dbReference>
<evidence type="ECO:0000313" key="3">
    <source>
        <dbReference type="Proteomes" id="UP000013827"/>
    </source>
</evidence>
<dbReference type="SUPFAM" id="SSF54695">
    <property type="entry name" value="POZ domain"/>
    <property type="match status" value="1"/>
</dbReference>
<dbReference type="PANTHER" id="PTHR45774:SF3">
    <property type="entry name" value="BTB (POZ) DOMAIN-CONTAINING 2B-RELATED"/>
    <property type="match status" value="1"/>
</dbReference>
<proteinExistence type="predicted"/>
<reference evidence="2" key="2">
    <citation type="submission" date="2024-10" db="UniProtKB">
        <authorList>
            <consortium name="EnsemblProtists"/>
        </authorList>
    </citation>
    <scope>IDENTIFICATION</scope>
</reference>
<sequence length="186" mass="20154">MKKTRGDATLPTGLVTFVVGKEEQRLEHVSKNLLCVRSEYYGKMFGIGMKERDAASITVPNTDLASFTAFIDYLCTDQLDLGEGEGEQARRALVLQELAQMYQVPRLELLCAQALHERVGPATAVPLLEAAHTTGDGRLLAQCRRFVADHAAEVRASGGVEQLRDLGVAKGLLGDALDQVAELKGT</sequence>
<dbReference type="AlphaFoldDB" id="A0A0D3IT93"/>
<dbReference type="PROSITE" id="PS50097">
    <property type="entry name" value="BTB"/>
    <property type="match status" value="1"/>
</dbReference>
<dbReference type="RefSeq" id="XP_005766907.1">
    <property type="nucleotide sequence ID" value="XM_005766850.1"/>
</dbReference>
<dbReference type="PaxDb" id="2903-EOD14478"/>
<dbReference type="KEGG" id="ehx:EMIHUDRAFT_350107"/>
<protein>
    <recommendedName>
        <fullName evidence="1">BTB domain-containing protein</fullName>
    </recommendedName>
</protein>
<dbReference type="Proteomes" id="UP000013827">
    <property type="component" value="Unassembled WGS sequence"/>
</dbReference>
<dbReference type="InterPro" id="IPR011333">
    <property type="entry name" value="SKP1/BTB/POZ_sf"/>
</dbReference>
<dbReference type="HOGENOM" id="CLU_103557_0_0_1"/>
<dbReference type="CDD" id="cd18186">
    <property type="entry name" value="BTB_POZ_ZBTB_KLHL-like"/>
    <property type="match status" value="1"/>
</dbReference>
<name>A0A0D3IT93_EMIH1</name>
<evidence type="ECO:0000313" key="2">
    <source>
        <dbReference type="EnsemblProtists" id="EOD14478"/>
    </source>
</evidence>
<dbReference type="GeneID" id="17260625"/>
<dbReference type="InterPro" id="IPR000210">
    <property type="entry name" value="BTB/POZ_dom"/>
</dbReference>
<reference evidence="3" key="1">
    <citation type="journal article" date="2013" name="Nature">
        <title>Pan genome of the phytoplankton Emiliania underpins its global distribution.</title>
        <authorList>
            <person name="Read B.A."/>
            <person name="Kegel J."/>
            <person name="Klute M.J."/>
            <person name="Kuo A."/>
            <person name="Lefebvre S.C."/>
            <person name="Maumus F."/>
            <person name="Mayer C."/>
            <person name="Miller J."/>
            <person name="Monier A."/>
            <person name="Salamov A."/>
            <person name="Young J."/>
            <person name="Aguilar M."/>
            <person name="Claverie J.M."/>
            <person name="Frickenhaus S."/>
            <person name="Gonzalez K."/>
            <person name="Herman E.K."/>
            <person name="Lin Y.C."/>
            <person name="Napier J."/>
            <person name="Ogata H."/>
            <person name="Sarno A.F."/>
            <person name="Shmutz J."/>
            <person name="Schroeder D."/>
            <person name="de Vargas C."/>
            <person name="Verret F."/>
            <person name="von Dassow P."/>
            <person name="Valentin K."/>
            <person name="Van de Peer Y."/>
            <person name="Wheeler G."/>
            <person name="Dacks J.B."/>
            <person name="Delwiche C.F."/>
            <person name="Dyhrman S.T."/>
            <person name="Glockner G."/>
            <person name="John U."/>
            <person name="Richards T."/>
            <person name="Worden A.Z."/>
            <person name="Zhang X."/>
            <person name="Grigoriev I.V."/>
            <person name="Allen A.E."/>
            <person name="Bidle K."/>
            <person name="Borodovsky M."/>
            <person name="Bowler C."/>
            <person name="Brownlee C."/>
            <person name="Cock J.M."/>
            <person name="Elias M."/>
            <person name="Gladyshev V.N."/>
            <person name="Groth M."/>
            <person name="Guda C."/>
            <person name="Hadaegh A."/>
            <person name="Iglesias-Rodriguez M.D."/>
            <person name="Jenkins J."/>
            <person name="Jones B.M."/>
            <person name="Lawson T."/>
            <person name="Leese F."/>
            <person name="Lindquist E."/>
            <person name="Lobanov A."/>
            <person name="Lomsadze A."/>
            <person name="Malik S.B."/>
            <person name="Marsh M.E."/>
            <person name="Mackinder L."/>
            <person name="Mock T."/>
            <person name="Mueller-Roeber B."/>
            <person name="Pagarete A."/>
            <person name="Parker M."/>
            <person name="Probert I."/>
            <person name="Quesneville H."/>
            <person name="Raines C."/>
            <person name="Rensing S.A."/>
            <person name="Riano-Pachon D.M."/>
            <person name="Richier S."/>
            <person name="Rokitta S."/>
            <person name="Shiraiwa Y."/>
            <person name="Soanes D.M."/>
            <person name="van der Giezen M."/>
            <person name="Wahlund T.M."/>
            <person name="Williams B."/>
            <person name="Wilson W."/>
            <person name="Wolfe G."/>
            <person name="Wurch L.L."/>
        </authorList>
    </citation>
    <scope>NUCLEOTIDE SEQUENCE</scope>
</reference>
<evidence type="ECO:0000259" key="1">
    <source>
        <dbReference type="PROSITE" id="PS50097"/>
    </source>
</evidence>